<dbReference type="PANTHER" id="PTHR35337:SF1">
    <property type="entry name" value="SLR1478 PROTEIN"/>
    <property type="match status" value="1"/>
</dbReference>
<keyword evidence="1" id="KW-0472">Membrane</keyword>
<name>A0A0S2TBR3_9GAMM</name>
<feature type="transmembrane region" description="Helical" evidence="1">
    <location>
        <begin position="106"/>
        <end position="127"/>
    </location>
</feature>
<reference evidence="2" key="1">
    <citation type="submission" date="2015-10" db="EMBL/GenBank/DDBJ databases">
        <title>Description of Candidatus Tenderia electrophaga gen. nov, sp. nov., an Uncultivated Electroautotroph from a Biocathode Enrichment.</title>
        <authorList>
            <person name="Eddie B.J."/>
            <person name="Malanoski A.P."/>
            <person name="Wang Z."/>
            <person name="Hall R.J."/>
            <person name="Oh S.D."/>
            <person name="Heiner C."/>
            <person name="Lin B."/>
            <person name="Strycharz-Glaven S.M."/>
        </authorList>
    </citation>
    <scope>NUCLEOTIDE SEQUENCE [LARGE SCALE GENOMIC DNA]</scope>
    <source>
        <strain evidence="2">NRL1</strain>
    </source>
</reference>
<feature type="transmembrane region" description="Helical" evidence="1">
    <location>
        <begin position="297"/>
        <end position="315"/>
    </location>
</feature>
<evidence type="ECO:0000313" key="2">
    <source>
        <dbReference type="EMBL" id="ALP52598.1"/>
    </source>
</evidence>
<dbReference type="PANTHER" id="PTHR35337">
    <property type="entry name" value="SLR1478 PROTEIN"/>
    <property type="match status" value="1"/>
</dbReference>
<feature type="transmembrane region" description="Helical" evidence="1">
    <location>
        <begin position="264"/>
        <end position="285"/>
    </location>
</feature>
<sequence>MRQSLFEQSHADEWQRFETMLASLERNSKPPAGVVLADFPAAYRRLCHQLSLARQRHYSTALTEHLNQLVLRGHQQLYRRKSNLGSTFISFIVADFPALVRREWRVCTLASALLFLPALILYGFVLLSPELVYSVMPAQFVEQLESMYDPAAEHVGRPRDAGSDFAMFGHYIQNNIGISFRTFAGGILFGLGSIFFLVYNGALFGSIAAHIDNIDYHSTFFPFVVGHGAFELTAIALSGAAGLRLGYALIAPGRQTRLQALRGAAAVAVRIMYGVMLMLLIAAFVEAFWSSAVMNATVKYSVGAALWLFVLFYFLRTGRGHAV</sequence>
<dbReference type="InterPro" id="IPR002798">
    <property type="entry name" value="SpoIIM-like"/>
</dbReference>
<gene>
    <name evidence="2" type="ORF">Tel_05235</name>
</gene>
<keyword evidence="1" id="KW-1133">Transmembrane helix</keyword>
<organism evidence="2 3">
    <name type="scientific">Candidatus Tenderia electrophaga</name>
    <dbReference type="NCBI Taxonomy" id="1748243"/>
    <lineage>
        <taxon>Bacteria</taxon>
        <taxon>Pseudomonadati</taxon>
        <taxon>Pseudomonadota</taxon>
        <taxon>Gammaproteobacteria</taxon>
        <taxon>Candidatus Tenderiales</taxon>
        <taxon>Candidatus Tenderiaceae</taxon>
        <taxon>Candidatus Tenderia</taxon>
    </lineage>
</organism>
<evidence type="ECO:0000313" key="3">
    <source>
        <dbReference type="Proteomes" id="UP000055136"/>
    </source>
</evidence>
<keyword evidence="3" id="KW-1185">Reference proteome</keyword>
<dbReference type="AlphaFoldDB" id="A0A0S2TBR3"/>
<dbReference type="Pfam" id="PF01944">
    <property type="entry name" value="SpoIIM"/>
    <property type="match status" value="1"/>
</dbReference>
<feature type="transmembrane region" description="Helical" evidence="1">
    <location>
        <begin position="220"/>
        <end position="243"/>
    </location>
</feature>
<dbReference type="STRING" id="1748243.Tel_05235"/>
<dbReference type="Proteomes" id="UP000055136">
    <property type="component" value="Chromosome"/>
</dbReference>
<dbReference type="KEGG" id="tee:Tel_05235"/>
<dbReference type="EMBL" id="CP013099">
    <property type="protein sequence ID" value="ALP52598.1"/>
    <property type="molecule type" value="Genomic_DNA"/>
</dbReference>
<accession>A0A0S2TBR3</accession>
<keyword evidence="1" id="KW-0812">Transmembrane</keyword>
<evidence type="ECO:0008006" key="4">
    <source>
        <dbReference type="Google" id="ProtNLM"/>
    </source>
</evidence>
<proteinExistence type="predicted"/>
<protein>
    <recommendedName>
        <fullName evidence="4">Stage II sporulation protein M</fullName>
    </recommendedName>
</protein>
<evidence type="ECO:0000256" key="1">
    <source>
        <dbReference type="SAM" id="Phobius"/>
    </source>
</evidence>
<feature type="transmembrane region" description="Helical" evidence="1">
    <location>
        <begin position="183"/>
        <end position="208"/>
    </location>
</feature>